<dbReference type="EMBL" id="JAEFBK010000006">
    <property type="protein sequence ID" value="KAG7594576.1"/>
    <property type="molecule type" value="Genomic_DNA"/>
</dbReference>
<dbReference type="AlphaFoldDB" id="A0A8T2C8G1"/>
<sequence length="140" mass="16303">MILKWVVTAVAVAIMVLFSSQYFMRWKLVEIYVTAKKKMDSLERKWEEQNKTTKKEIASLNRKLEVMETCKLILEEQKNKYILISDAITSPLTEIKSMASRTGLDPQEIKDMCRNLENKQDEILEILGRISQATDVQDKC</sequence>
<evidence type="ECO:0000256" key="1">
    <source>
        <dbReference type="SAM" id="Phobius"/>
    </source>
</evidence>
<keyword evidence="3" id="KW-1185">Reference proteome</keyword>
<keyword evidence="1" id="KW-1133">Transmembrane helix</keyword>
<evidence type="ECO:0000313" key="3">
    <source>
        <dbReference type="Proteomes" id="UP000694240"/>
    </source>
</evidence>
<evidence type="ECO:0000313" key="2">
    <source>
        <dbReference type="EMBL" id="KAG7594576.1"/>
    </source>
</evidence>
<feature type="transmembrane region" description="Helical" evidence="1">
    <location>
        <begin position="6"/>
        <end position="24"/>
    </location>
</feature>
<dbReference type="Proteomes" id="UP000694240">
    <property type="component" value="Chromosome 6"/>
</dbReference>
<accession>A0A8T2C8G1</accession>
<proteinExistence type="predicted"/>
<keyword evidence="1" id="KW-0812">Transmembrane</keyword>
<organism evidence="2 3">
    <name type="scientific">Arabidopsis thaliana x Arabidopsis arenosa</name>
    <dbReference type="NCBI Taxonomy" id="1240361"/>
    <lineage>
        <taxon>Eukaryota</taxon>
        <taxon>Viridiplantae</taxon>
        <taxon>Streptophyta</taxon>
        <taxon>Embryophyta</taxon>
        <taxon>Tracheophyta</taxon>
        <taxon>Spermatophyta</taxon>
        <taxon>Magnoliopsida</taxon>
        <taxon>eudicotyledons</taxon>
        <taxon>Gunneridae</taxon>
        <taxon>Pentapetalae</taxon>
        <taxon>rosids</taxon>
        <taxon>malvids</taxon>
        <taxon>Brassicales</taxon>
        <taxon>Brassicaceae</taxon>
        <taxon>Camelineae</taxon>
        <taxon>Arabidopsis</taxon>
    </lineage>
</organism>
<gene>
    <name evidence="2" type="ORF">ISN45_Aa01g033230</name>
</gene>
<reference evidence="2 3" key="1">
    <citation type="submission" date="2020-12" db="EMBL/GenBank/DDBJ databases">
        <title>Concerted genomic and epigenomic changes stabilize Arabidopsis allopolyploids.</title>
        <authorList>
            <person name="Chen Z."/>
        </authorList>
    </citation>
    <scope>NUCLEOTIDE SEQUENCE [LARGE SCALE GENOMIC DNA]</scope>
    <source>
        <strain evidence="2">Allo738</strain>
        <tissue evidence="2">Leaf</tissue>
    </source>
</reference>
<name>A0A8T2C8G1_9BRAS</name>
<protein>
    <submittedName>
        <fullName evidence="2">Uncharacterized protein</fullName>
    </submittedName>
</protein>
<comment type="caution">
    <text evidence="2">The sequence shown here is derived from an EMBL/GenBank/DDBJ whole genome shotgun (WGS) entry which is preliminary data.</text>
</comment>
<keyword evidence="1" id="KW-0472">Membrane</keyword>